<organism evidence="1 2">
    <name type="scientific">Cupriavidus taiwanensis</name>
    <dbReference type="NCBI Taxonomy" id="164546"/>
    <lineage>
        <taxon>Bacteria</taxon>
        <taxon>Pseudomonadati</taxon>
        <taxon>Pseudomonadota</taxon>
        <taxon>Betaproteobacteria</taxon>
        <taxon>Burkholderiales</taxon>
        <taxon>Burkholderiaceae</taxon>
        <taxon>Cupriavidus</taxon>
    </lineage>
</organism>
<protein>
    <submittedName>
        <fullName evidence="1">Uncharacterized protein</fullName>
    </submittedName>
</protein>
<gene>
    <name evidence="1" type="ORF">CBM2589_A90329</name>
</gene>
<dbReference type="EMBL" id="OFSP01000039">
    <property type="protein sequence ID" value="SOY68859.1"/>
    <property type="molecule type" value="Genomic_DNA"/>
</dbReference>
<evidence type="ECO:0000313" key="2">
    <source>
        <dbReference type="Proteomes" id="UP000256297"/>
    </source>
</evidence>
<evidence type="ECO:0000313" key="1">
    <source>
        <dbReference type="EMBL" id="SOY68859.1"/>
    </source>
</evidence>
<dbReference type="AlphaFoldDB" id="A0A975XG01"/>
<sequence>METPWDTLHRAYFNGYAMWTYLTSPFHVAMPGFEVEDIPPWIEGHERWRGLRVRFPDYIASHCKEQDFYFWR</sequence>
<reference evidence="1 2" key="1">
    <citation type="submission" date="2018-01" db="EMBL/GenBank/DDBJ databases">
        <authorList>
            <person name="Clerissi C."/>
        </authorList>
    </citation>
    <scope>NUCLEOTIDE SEQUENCE [LARGE SCALE GENOMIC DNA]</scope>
    <source>
        <strain evidence="1">Cupriavidus taiwanensis STM 3521</strain>
    </source>
</reference>
<comment type="caution">
    <text evidence="1">The sequence shown here is derived from an EMBL/GenBank/DDBJ whole genome shotgun (WGS) entry which is preliminary data.</text>
</comment>
<name>A0A975XG01_9BURK</name>
<dbReference type="Proteomes" id="UP000256297">
    <property type="component" value="Chromosome CBM2589_a"/>
</dbReference>
<accession>A0A975XG01</accession>
<proteinExistence type="predicted"/>